<dbReference type="EMBL" id="JAHQIW010006891">
    <property type="protein sequence ID" value="KAJ1371030.1"/>
    <property type="molecule type" value="Genomic_DNA"/>
</dbReference>
<comment type="caution">
    <text evidence="2">The sequence shown here is derived from an EMBL/GenBank/DDBJ whole genome shotgun (WGS) entry which is preliminary data.</text>
</comment>
<keyword evidence="3" id="KW-1185">Reference proteome</keyword>
<accession>A0AAD5WIF5</accession>
<feature type="region of interest" description="Disordered" evidence="1">
    <location>
        <begin position="94"/>
        <end position="139"/>
    </location>
</feature>
<sequence>MDSLRVKNFSATGQQRQAQENRTDDGVHMLFHRVSEFSTMENNYSIADLNEPQPDSEHNGRKHPCGKIGTPLNERKMLLRKVWKLESTYTTTSRITRTKDSTKTIPVTPQQAIISQHKRAKSHNTKNNKTGHLEARLRGRKFIKRAVPFERDKEPRMH</sequence>
<feature type="compositionally biased region" description="Basic residues" evidence="1">
    <location>
        <begin position="116"/>
        <end position="126"/>
    </location>
</feature>
<evidence type="ECO:0000313" key="3">
    <source>
        <dbReference type="Proteomes" id="UP001196413"/>
    </source>
</evidence>
<protein>
    <submittedName>
        <fullName evidence="2">Uncharacterized protein</fullName>
    </submittedName>
</protein>
<feature type="compositionally biased region" description="Polar residues" evidence="1">
    <location>
        <begin position="9"/>
        <end position="18"/>
    </location>
</feature>
<dbReference type="AlphaFoldDB" id="A0AAD5WIF5"/>
<evidence type="ECO:0000256" key="1">
    <source>
        <dbReference type="SAM" id="MobiDB-lite"/>
    </source>
</evidence>
<proteinExistence type="predicted"/>
<dbReference type="Proteomes" id="UP001196413">
    <property type="component" value="Unassembled WGS sequence"/>
</dbReference>
<name>A0AAD5WIF5_PARTN</name>
<feature type="region of interest" description="Disordered" evidence="1">
    <location>
        <begin position="1"/>
        <end position="27"/>
    </location>
</feature>
<gene>
    <name evidence="2" type="ORF">KIN20_032899</name>
</gene>
<evidence type="ECO:0000313" key="2">
    <source>
        <dbReference type="EMBL" id="KAJ1371030.1"/>
    </source>
</evidence>
<feature type="region of interest" description="Disordered" evidence="1">
    <location>
        <begin position="47"/>
        <end position="72"/>
    </location>
</feature>
<reference evidence="2" key="1">
    <citation type="submission" date="2021-06" db="EMBL/GenBank/DDBJ databases">
        <title>Parelaphostrongylus tenuis whole genome reference sequence.</title>
        <authorList>
            <person name="Garwood T.J."/>
            <person name="Larsen P.A."/>
            <person name="Fountain-Jones N.M."/>
            <person name="Garbe J.R."/>
            <person name="Macchietto M.G."/>
            <person name="Kania S.A."/>
            <person name="Gerhold R.W."/>
            <person name="Richards J.E."/>
            <person name="Wolf T.M."/>
        </authorList>
    </citation>
    <scope>NUCLEOTIDE SEQUENCE</scope>
    <source>
        <strain evidence="2">MNPRO001-30</strain>
        <tissue evidence="2">Meninges</tissue>
    </source>
</reference>
<organism evidence="2 3">
    <name type="scientific">Parelaphostrongylus tenuis</name>
    <name type="common">Meningeal worm</name>
    <dbReference type="NCBI Taxonomy" id="148309"/>
    <lineage>
        <taxon>Eukaryota</taxon>
        <taxon>Metazoa</taxon>
        <taxon>Ecdysozoa</taxon>
        <taxon>Nematoda</taxon>
        <taxon>Chromadorea</taxon>
        <taxon>Rhabditida</taxon>
        <taxon>Rhabditina</taxon>
        <taxon>Rhabditomorpha</taxon>
        <taxon>Strongyloidea</taxon>
        <taxon>Metastrongylidae</taxon>
        <taxon>Parelaphostrongylus</taxon>
    </lineage>
</organism>